<feature type="region of interest" description="Disordered" evidence="1">
    <location>
        <begin position="60"/>
        <end position="84"/>
    </location>
</feature>
<protein>
    <submittedName>
        <fullName evidence="2">Uncharacterized protein</fullName>
    </submittedName>
</protein>
<keyword evidence="3" id="KW-1185">Reference proteome</keyword>
<dbReference type="RefSeq" id="WP_375337391.1">
    <property type="nucleotide sequence ID" value="NZ_JABDXJ010000012.1"/>
</dbReference>
<dbReference type="Proteomes" id="UP001549077">
    <property type="component" value="Unassembled WGS sequence"/>
</dbReference>
<evidence type="ECO:0000313" key="2">
    <source>
        <dbReference type="EMBL" id="MET3752665.1"/>
    </source>
</evidence>
<gene>
    <name evidence="2" type="ORF">ABID08_000004</name>
</gene>
<evidence type="ECO:0000256" key="1">
    <source>
        <dbReference type="SAM" id="MobiDB-lite"/>
    </source>
</evidence>
<sequence>MAAELGVRYVLEGSIRREGSQVRINVQLVDGVTAANLRADHFEDGIGGMFAFQDHVTERVASTSSRQSKSPKSRDRAGTARTASRFTILPARACRDHRRVDRKQCHCL</sequence>
<name>A0ABV2M866_9HYPH</name>
<evidence type="ECO:0000313" key="3">
    <source>
        <dbReference type="Proteomes" id="UP001549077"/>
    </source>
</evidence>
<dbReference type="EMBL" id="JBEPMY010000001">
    <property type="protein sequence ID" value="MET3752665.1"/>
    <property type="molecule type" value="Genomic_DNA"/>
</dbReference>
<accession>A0ABV2M866</accession>
<reference evidence="2 3" key="1">
    <citation type="submission" date="2024-06" db="EMBL/GenBank/DDBJ databases">
        <title>Genomic Encyclopedia of Type Strains, Phase IV (KMG-IV): sequencing the most valuable type-strain genomes for metagenomic binning, comparative biology and taxonomic classification.</title>
        <authorList>
            <person name="Goeker M."/>
        </authorList>
    </citation>
    <scope>NUCLEOTIDE SEQUENCE [LARGE SCALE GENOMIC DNA]</scope>
    <source>
        <strain evidence="2 3">DSM 29288</strain>
    </source>
</reference>
<organism evidence="2 3">
    <name type="scientific">Rhizobium binae</name>
    <dbReference type="NCBI Taxonomy" id="1138190"/>
    <lineage>
        <taxon>Bacteria</taxon>
        <taxon>Pseudomonadati</taxon>
        <taxon>Pseudomonadota</taxon>
        <taxon>Alphaproteobacteria</taxon>
        <taxon>Hyphomicrobiales</taxon>
        <taxon>Rhizobiaceae</taxon>
        <taxon>Rhizobium/Agrobacterium group</taxon>
        <taxon>Rhizobium</taxon>
    </lineage>
</organism>
<proteinExistence type="predicted"/>
<comment type="caution">
    <text evidence="2">The sequence shown here is derived from an EMBL/GenBank/DDBJ whole genome shotgun (WGS) entry which is preliminary data.</text>
</comment>